<dbReference type="SUPFAM" id="SSF140500">
    <property type="entry name" value="BAS1536-like"/>
    <property type="match status" value="1"/>
</dbReference>
<dbReference type="InterPro" id="IPR037208">
    <property type="entry name" value="Spo0E-like_sf"/>
</dbReference>
<name>A0ABT9Z389_9BACI</name>
<protein>
    <recommendedName>
        <fullName evidence="3">Aspartyl-phosphate phosphatase Spo0E family protein</fullName>
    </recommendedName>
</protein>
<accession>A0ABT9Z389</accession>
<reference evidence="1 2" key="1">
    <citation type="submission" date="2023-07" db="EMBL/GenBank/DDBJ databases">
        <title>Genomic Encyclopedia of Type Strains, Phase IV (KMG-IV): sequencing the most valuable type-strain genomes for metagenomic binning, comparative biology and taxonomic classification.</title>
        <authorList>
            <person name="Goeker M."/>
        </authorList>
    </citation>
    <scope>NUCLEOTIDE SEQUENCE [LARGE SCALE GENOMIC DNA]</scope>
    <source>
        <strain evidence="1 2">DSM 17723</strain>
    </source>
</reference>
<dbReference type="Gene3D" id="4.10.280.10">
    <property type="entry name" value="Helix-loop-helix DNA-binding domain"/>
    <property type="match status" value="1"/>
</dbReference>
<evidence type="ECO:0000313" key="1">
    <source>
        <dbReference type="EMBL" id="MDQ0226429.1"/>
    </source>
</evidence>
<dbReference type="InterPro" id="IPR018540">
    <property type="entry name" value="Spo0E-like"/>
</dbReference>
<dbReference type="EMBL" id="JAUSTZ010000005">
    <property type="protein sequence ID" value="MDQ0226429.1"/>
    <property type="molecule type" value="Genomic_DNA"/>
</dbReference>
<dbReference type="Pfam" id="PF09388">
    <property type="entry name" value="SpoOE-like"/>
    <property type="match status" value="1"/>
</dbReference>
<dbReference type="RefSeq" id="WP_095300477.1">
    <property type="nucleotide sequence ID" value="NZ_CADEPK010000033.1"/>
</dbReference>
<comment type="caution">
    <text evidence="1">The sequence shown here is derived from an EMBL/GenBank/DDBJ whole genome shotgun (WGS) entry which is preliminary data.</text>
</comment>
<sequence>MNTNINSDLSYKINLVRKLMVVTAETKGFTNPETIKYSEELDKLILETQLIGYYNKAAVNG</sequence>
<dbReference type="Proteomes" id="UP001232245">
    <property type="component" value="Unassembled WGS sequence"/>
</dbReference>
<evidence type="ECO:0000313" key="2">
    <source>
        <dbReference type="Proteomes" id="UP001232245"/>
    </source>
</evidence>
<organism evidence="1 2">
    <name type="scientific">Metabacillus niabensis</name>
    <dbReference type="NCBI Taxonomy" id="324854"/>
    <lineage>
        <taxon>Bacteria</taxon>
        <taxon>Bacillati</taxon>
        <taxon>Bacillota</taxon>
        <taxon>Bacilli</taxon>
        <taxon>Bacillales</taxon>
        <taxon>Bacillaceae</taxon>
        <taxon>Metabacillus</taxon>
    </lineage>
</organism>
<keyword evidence="2" id="KW-1185">Reference proteome</keyword>
<proteinExistence type="predicted"/>
<gene>
    <name evidence="1" type="ORF">J2S02_002774</name>
</gene>
<evidence type="ECO:0008006" key="3">
    <source>
        <dbReference type="Google" id="ProtNLM"/>
    </source>
</evidence>
<dbReference type="InterPro" id="IPR036638">
    <property type="entry name" value="HLH_DNA-bd_sf"/>
</dbReference>